<sequence>MPRPKPPRKPLSHTRPPRFGPPPATGSPTLSSKHARRLIRAHHALHKARARALAAATTTVADADADAAAAVADLDARIARAGGLPRYQLASRQGQARERGGDASRVLVGWVAGVEEERRRGRRGGKSRSLLEVGALSVANACGRVRGLAVTRIDLNALEGGIERQDFMARPLPAPGPAGDADRFDVVSLSLVLNYVPDPVGRGDMLRRTCLFLRRCAGESDGRGGDGGTEADAEGDGERRLFPSLFLVLPAPCVTNSRYLTEEHLEKIMGSLGFRLARRKLSSKLVYYLWVYDGSSKSGKEARFGKSELRKGSNRNNFCIVLK</sequence>
<dbReference type="HAMAP" id="MF_03044">
    <property type="entry name" value="BMT2"/>
    <property type="match status" value="1"/>
</dbReference>
<dbReference type="AlphaFoldDB" id="A0A6A6NZG8"/>
<dbReference type="OrthoDB" id="5954793at2759"/>
<dbReference type="GO" id="GO:0016433">
    <property type="term" value="F:rRNA (adenine) methyltransferase activity"/>
    <property type="evidence" value="ECO:0007669"/>
    <property type="project" value="UniProtKB-UniRule"/>
</dbReference>
<keyword evidence="3 4" id="KW-0949">S-adenosyl-L-methionine</keyword>
<evidence type="ECO:0000256" key="5">
    <source>
        <dbReference type="SAM" id="MobiDB-lite"/>
    </source>
</evidence>
<dbReference type="EMBL" id="MU001681">
    <property type="protein sequence ID" value="KAF2457141.1"/>
    <property type="molecule type" value="Genomic_DNA"/>
</dbReference>
<feature type="binding site" evidence="4">
    <location>
        <position position="134"/>
    </location>
    <ligand>
        <name>S-adenosyl-L-methionine</name>
        <dbReference type="ChEBI" id="CHEBI:59789"/>
    </ligand>
</feature>
<keyword evidence="7" id="KW-1185">Reference proteome</keyword>
<accession>A0A6A6NZG8</accession>
<dbReference type="Proteomes" id="UP000799766">
    <property type="component" value="Unassembled WGS sequence"/>
</dbReference>
<proteinExistence type="inferred from homology"/>
<feature type="binding site" evidence="4">
    <location>
        <position position="154"/>
    </location>
    <ligand>
        <name>S-adenosyl-L-methionine</name>
        <dbReference type="ChEBI" id="CHEBI:59789"/>
    </ligand>
</feature>
<dbReference type="EC" id="2.1.1.-" evidence="4"/>
<evidence type="ECO:0000256" key="2">
    <source>
        <dbReference type="ARBA" id="ARBA00022679"/>
    </source>
</evidence>
<comment type="similarity">
    <text evidence="4">Belongs to the BMT2 family.</text>
</comment>
<keyword evidence="2 4" id="KW-0808">Transferase</keyword>
<keyword evidence="1 4" id="KW-0489">Methyltransferase</keyword>
<gene>
    <name evidence="6" type="ORF">BDY21DRAFT_321417</name>
</gene>
<evidence type="ECO:0000313" key="6">
    <source>
        <dbReference type="EMBL" id="KAF2457141.1"/>
    </source>
</evidence>
<protein>
    <recommendedName>
        <fullName evidence="4">25S rRNA adenine-N(1) methyltransferase</fullName>
        <ecNumber evidence="4">2.1.1.-</ecNumber>
    </recommendedName>
</protein>
<dbReference type="GO" id="GO:0005730">
    <property type="term" value="C:nucleolus"/>
    <property type="evidence" value="ECO:0007669"/>
    <property type="project" value="UniProtKB-SubCell"/>
</dbReference>
<dbReference type="PANTHER" id="PTHR21008:SF1">
    <property type="entry name" value="25S RRNA (ADENINE(2142)-N(1))-METHYLTRANSFERASE"/>
    <property type="match status" value="1"/>
</dbReference>
<evidence type="ECO:0000256" key="1">
    <source>
        <dbReference type="ARBA" id="ARBA00022603"/>
    </source>
</evidence>
<evidence type="ECO:0000313" key="7">
    <source>
        <dbReference type="Proteomes" id="UP000799766"/>
    </source>
</evidence>
<name>A0A6A6NZG8_9PEZI</name>
<feature type="compositionally biased region" description="Basic residues" evidence="5">
    <location>
        <begin position="1"/>
        <end position="16"/>
    </location>
</feature>
<organism evidence="6 7">
    <name type="scientific">Lineolata rhizophorae</name>
    <dbReference type="NCBI Taxonomy" id="578093"/>
    <lineage>
        <taxon>Eukaryota</taxon>
        <taxon>Fungi</taxon>
        <taxon>Dikarya</taxon>
        <taxon>Ascomycota</taxon>
        <taxon>Pezizomycotina</taxon>
        <taxon>Dothideomycetes</taxon>
        <taxon>Dothideomycetes incertae sedis</taxon>
        <taxon>Lineolatales</taxon>
        <taxon>Lineolataceae</taxon>
        <taxon>Lineolata</taxon>
    </lineage>
</organism>
<reference evidence="6" key="1">
    <citation type="journal article" date="2020" name="Stud. Mycol.">
        <title>101 Dothideomycetes genomes: a test case for predicting lifestyles and emergence of pathogens.</title>
        <authorList>
            <person name="Haridas S."/>
            <person name="Albert R."/>
            <person name="Binder M."/>
            <person name="Bloem J."/>
            <person name="Labutti K."/>
            <person name="Salamov A."/>
            <person name="Andreopoulos B."/>
            <person name="Baker S."/>
            <person name="Barry K."/>
            <person name="Bills G."/>
            <person name="Bluhm B."/>
            <person name="Cannon C."/>
            <person name="Castanera R."/>
            <person name="Culley D."/>
            <person name="Daum C."/>
            <person name="Ezra D."/>
            <person name="Gonzalez J."/>
            <person name="Henrissat B."/>
            <person name="Kuo A."/>
            <person name="Liang C."/>
            <person name="Lipzen A."/>
            <person name="Lutzoni F."/>
            <person name="Magnuson J."/>
            <person name="Mondo S."/>
            <person name="Nolan M."/>
            <person name="Ohm R."/>
            <person name="Pangilinan J."/>
            <person name="Park H.-J."/>
            <person name="Ramirez L."/>
            <person name="Alfaro M."/>
            <person name="Sun H."/>
            <person name="Tritt A."/>
            <person name="Yoshinaga Y."/>
            <person name="Zwiers L.-H."/>
            <person name="Turgeon B."/>
            <person name="Goodwin S."/>
            <person name="Spatafora J."/>
            <person name="Crous P."/>
            <person name="Grigoriev I."/>
        </authorList>
    </citation>
    <scope>NUCLEOTIDE SEQUENCE</scope>
    <source>
        <strain evidence="6">ATCC 16933</strain>
    </source>
</reference>
<feature type="region of interest" description="Disordered" evidence="5">
    <location>
        <begin position="1"/>
        <end position="32"/>
    </location>
</feature>
<comment type="function">
    <text evidence="4">S-adenosyl-L-methionine-dependent methyltransferase that specifically methylates the N(1) position of an adenine present in helix 65 in 25S rRNA.</text>
</comment>
<evidence type="ECO:0000256" key="3">
    <source>
        <dbReference type="ARBA" id="ARBA00022691"/>
    </source>
</evidence>
<keyword evidence="4" id="KW-0539">Nucleus</keyword>
<dbReference type="InterPro" id="IPR021867">
    <property type="entry name" value="Bmt2/SAMTOR"/>
</dbReference>
<evidence type="ECO:0000256" key="4">
    <source>
        <dbReference type="HAMAP-Rule" id="MF_03044"/>
    </source>
</evidence>
<dbReference type="Pfam" id="PF11968">
    <property type="entry name" value="Bmt2"/>
    <property type="match status" value="1"/>
</dbReference>
<dbReference type="PANTHER" id="PTHR21008">
    <property type="entry name" value="S-ADENOSYLMETHIONINE SENSOR UPSTREAM OF MTORC1-RELATED"/>
    <property type="match status" value="1"/>
</dbReference>
<comment type="subcellular location">
    <subcellularLocation>
        <location evidence="4">Nucleus</location>
        <location evidence="4">Nucleolus</location>
    </subcellularLocation>
</comment>